<organism evidence="2 3">
    <name type="scientific">Paenibacillus alvei</name>
    <name type="common">Bacillus alvei</name>
    <dbReference type="NCBI Taxonomy" id="44250"/>
    <lineage>
        <taxon>Bacteria</taxon>
        <taxon>Bacillati</taxon>
        <taxon>Bacillota</taxon>
        <taxon>Bacilli</taxon>
        <taxon>Bacillales</taxon>
        <taxon>Paenibacillaceae</taxon>
        <taxon>Paenibacillus</taxon>
    </lineage>
</organism>
<gene>
    <name evidence="2" type="ORF">PBLR_10840</name>
</gene>
<dbReference type="AlphaFoldDB" id="A0A383R650"/>
<reference evidence="3" key="1">
    <citation type="submission" date="2018-08" db="EMBL/GenBank/DDBJ databases">
        <authorList>
            <person name="Chevrot R."/>
        </authorList>
    </citation>
    <scope>NUCLEOTIDE SEQUENCE [LARGE SCALE GENOMIC DNA]</scope>
</reference>
<evidence type="ECO:0000313" key="2">
    <source>
        <dbReference type="EMBL" id="SYX82418.1"/>
    </source>
</evidence>
<name>A0A383R650_PAEAL</name>
<dbReference type="Proteomes" id="UP000304148">
    <property type="component" value="Chromosome"/>
</dbReference>
<evidence type="ECO:0000313" key="3">
    <source>
        <dbReference type="Proteomes" id="UP000304148"/>
    </source>
</evidence>
<accession>A0A383R650</accession>
<sequence length="122" mass="13074">MAQGNEQGEGRSSGKSEASQSKMAGGYRICRGFSVRPSPPKIRLMIGVHDENRARTDQVAAWMAGQVAGQVAASCISDKNDSADWADDMESRPVLCPYLVGADVNTGNRAGCPIVRLQADYR</sequence>
<dbReference type="EMBL" id="LS992241">
    <property type="protein sequence ID" value="SYX82418.1"/>
    <property type="molecule type" value="Genomic_DNA"/>
</dbReference>
<proteinExistence type="predicted"/>
<protein>
    <submittedName>
        <fullName evidence="2">Uncharacterized protein</fullName>
    </submittedName>
</protein>
<evidence type="ECO:0000256" key="1">
    <source>
        <dbReference type="SAM" id="MobiDB-lite"/>
    </source>
</evidence>
<feature type="region of interest" description="Disordered" evidence="1">
    <location>
        <begin position="1"/>
        <end position="23"/>
    </location>
</feature>